<dbReference type="Pfam" id="PF00083">
    <property type="entry name" value="Sugar_tr"/>
    <property type="match status" value="1"/>
</dbReference>
<dbReference type="EMBL" id="CP133622">
    <property type="protein sequence ID" value="WMV53963.1"/>
    <property type="molecule type" value="Genomic_DNA"/>
</dbReference>
<comment type="subcellular location">
    <subcellularLocation>
        <location evidence="1">Membrane</location>
    </subcellularLocation>
</comment>
<evidence type="ECO:0000256" key="6">
    <source>
        <dbReference type="ARBA" id="ARBA00023136"/>
    </source>
</evidence>
<comment type="similarity">
    <text evidence="7">Belongs to the major facilitator superfamily. Phosphate:H(+) symporter (TC 2.A.1.9) family.</text>
</comment>
<dbReference type="Gene3D" id="1.20.1250.20">
    <property type="entry name" value="MFS general substrate transporter like domains"/>
    <property type="match status" value="1"/>
</dbReference>
<dbReference type="InterPro" id="IPR005828">
    <property type="entry name" value="MFS_sugar_transport-like"/>
</dbReference>
<gene>
    <name evidence="8" type="ORF">MTR67_047348</name>
</gene>
<dbReference type="GO" id="GO:0016020">
    <property type="term" value="C:membrane"/>
    <property type="evidence" value="ECO:0007669"/>
    <property type="project" value="UniProtKB-SubCell"/>
</dbReference>
<keyword evidence="3" id="KW-0813">Transport</keyword>
<keyword evidence="4" id="KW-0812">Transmembrane</keyword>
<dbReference type="InterPro" id="IPR050549">
    <property type="entry name" value="MFS_Trehalose_Transporter"/>
</dbReference>
<name>A0AAF0UVQ8_SOLVR</name>
<keyword evidence="6" id="KW-0472">Membrane</keyword>
<dbReference type="PANTHER" id="PTHR48021">
    <property type="match status" value="1"/>
</dbReference>
<proteinExistence type="inferred from homology"/>
<evidence type="ECO:0000256" key="1">
    <source>
        <dbReference type="ARBA" id="ARBA00004370"/>
    </source>
</evidence>
<dbReference type="PANTHER" id="PTHR48021:SF31">
    <property type="entry name" value="SUGAR TRANSPORTER ERD6-LIKE 5 ISOFORM X1"/>
    <property type="match status" value="1"/>
</dbReference>
<keyword evidence="3" id="KW-0762">Sugar transport</keyword>
<reference evidence="8" key="1">
    <citation type="submission" date="2023-08" db="EMBL/GenBank/DDBJ databases">
        <title>A de novo genome assembly of Solanum verrucosum Schlechtendal, a Mexican diploid species geographically isolated from the other diploid A-genome species in potato relatives.</title>
        <authorList>
            <person name="Hosaka K."/>
        </authorList>
    </citation>
    <scope>NUCLEOTIDE SEQUENCE</scope>
    <source>
        <tissue evidence="8">Young leaves</tissue>
    </source>
</reference>
<feature type="non-terminal residue" evidence="8">
    <location>
        <position position="1"/>
    </location>
</feature>
<keyword evidence="5" id="KW-1133">Transmembrane helix</keyword>
<keyword evidence="9" id="KW-1185">Reference proteome</keyword>
<dbReference type="AlphaFoldDB" id="A0AAF0UVQ8"/>
<evidence type="ECO:0000313" key="9">
    <source>
        <dbReference type="Proteomes" id="UP001234989"/>
    </source>
</evidence>
<evidence type="ECO:0000256" key="3">
    <source>
        <dbReference type="ARBA" id="ARBA00022597"/>
    </source>
</evidence>
<dbReference type="Proteomes" id="UP001234989">
    <property type="component" value="Chromosome 11"/>
</dbReference>
<evidence type="ECO:0000256" key="5">
    <source>
        <dbReference type="ARBA" id="ARBA00022989"/>
    </source>
</evidence>
<dbReference type="Gene3D" id="3.30.200.20">
    <property type="entry name" value="Phosphorylase Kinase, domain 1"/>
    <property type="match status" value="1"/>
</dbReference>
<accession>A0AAF0UVQ8</accession>
<protein>
    <submittedName>
        <fullName evidence="8">Uncharacterized protein</fullName>
    </submittedName>
</protein>
<organism evidence="8 9">
    <name type="scientific">Solanum verrucosum</name>
    <dbReference type="NCBI Taxonomy" id="315347"/>
    <lineage>
        <taxon>Eukaryota</taxon>
        <taxon>Viridiplantae</taxon>
        <taxon>Streptophyta</taxon>
        <taxon>Embryophyta</taxon>
        <taxon>Tracheophyta</taxon>
        <taxon>Spermatophyta</taxon>
        <taxon>Magnoliopsida</taxon>
        <taxon>eudicotyledons</taxon>
        <taxon>Gunneridae</taxon>
        <taxon>Pentapetalae</taxon>
        <taxon>asterids</taxon>
        <taxon>lamiids</taxon>
        <taxon>Solanales</taxon>
        <taxon>Solanaceae</taxon>
        <taxon>Solanoideae</taxon>
        <taxon>Solaneae</taxon>
        <taxon>Solanum</taxon>
    </lineage>
</organism>
<comment type="similarity">
    <text evidence="2">Belongs to the major facilitator superfamily. Sugar transporter (TC 2.A.1.1) family.</text>
</comment>
<evidence type="ECO:0000256" key="7">
    <source>
        <dbReference type="ARBA" id="ARBA00044504"/>
    </source>
</evidence>
<sequence length="272" mass="30373">DFTETVQQHSGSTFMDLFSRKYARPLIIGIGLMALMQFRGNNAITTFASSIFRAAGIHIKVKIILQGCSADSASQVIAVLQSRVLSLQKKLEDDFLCWLWSNLDKIDNIQQLRKLEDSISKSLNEIAKHTSSCDILVRTSSRLHVSIAFSGILRKMKFREMLLSDSATNMSKPGTSIGKGQEKKGDIELKFFELHDLKAVTDNFSPDNKFGEGGFGPAFKVLLLQPGYLQVCNTNMRSHLKKMERNPSGNSQIVYILILVNVFASCTYVLKV</sequence>
<evidence type="ECO:0000313" key="8">
    <source>
        <dbReference type="EMBL" id="WMV53963.1"/>
    </source>
</evidence>
<evidence type="ECO:0000256" key="4">
    <source>
        <dbReference type="ARBA" id="ARBA00022692"/>
    </source>
</evidence>
<dbReference type="GO" id="GO:0022857">
    <property type="term" value="F:transmembrane transporter activity"/>
    <property type="evidence" value="ECO:0007669"/>
    <property type="project" value="InterPro"/>
</dbReference>
<evidence type="ECO:0000256" key="2">
    <source>
        <dbReference type="ARBA" id="ARBA00010992"/>
    </source>
</evidence>
<dbReference type="InterPro" id="IPR036259">
    <property type="entry name" value="MFS_trans_sf"/>
</dbReference>